<keyword evidence="1" id="KW-0732">Signal</keyword>
<keyword evidence="4" id="KW-1185">Reference proteome</keyword>
<proteinExistence type="predicted"/>
<reference evidence="3 4" key="1">
    <citation type="submission" date="2020-08" db="EMBL/GenBank/DDBJ databases">
        <title>Sequencing the genomes of 1000 actinobacteria strains.</title>
        <authorList>
            <person name="Klenk H.-P."/>
        </authorList>
    </citation>
    <scope>NUCLEOTIDE SEQUENCE [LARGE SCALE GENOMIC DNA]</scope>
    <source>
        <strain evidence="3 4">DSM 45886</strain>
    </source>
</reference>
<dbReference type="Gene3D" id="2.60.20.30">
    <property type="match status" value="1"/>
</dbReference>
<dbReference type="RefSeq" id="WP_184538738.1">
    <property type="nucleotide sequence ID" value="NZ_JACHJW010000001.1"/>
</dbReference>
<evidence type="ECO:0000313" key="4">
    <source>
        <dbReference type="Proteomes" id="UP000578819"/>
    </source>
</evidence>
<gene>
    <name evidence="3" type="ORF">FHR38_006227</name>
</gene>
<evidence type="ECO:0000313" key="3">
    <source>
        <dbReference type="EMBL" id="MBB4962494.1"/>
    </source>
</evidence>
<feature type="domain" description="Streptomyces killer toxin-like beta/gamma crystallin" evidence="2">
    <location>
        <begin position="52"/>
        <end position="115"/>
    </location>
</feature>
<feature type="chain" id="PRO_5031445226" description="Streptomyces killer toxin-like beta/gamma crystallin domain-containing protein" evidence="1">
    <location>
        <begin position="30"/>
        <end position="117"/>
    </location>
</feature>
<accession>A0A7W7WSX0</accession>
<name>A0A7W7WSX0_9ACTN</name>
<evidence type="ECO:0000256" key="1">
    <source>
        <dbReference type="SAM" id="SignalP"/>
    </source>
</evidence>
<dbReference type="InterPro" id="IPR015791">
    <property type="entry name" value="Antimic/Inh_G_crystallin-like"/>
</dbReference>
<dbReference type="AlphaFoldDB" id="A0A7W7WSX0"/>
<dbReference type="EMBL" id="JACHJW010000001">
    <property type="protein sequence ID" value="MBB4962494.1"/>
    <property type="molecule type" value="Genomic_DNA"/>
</dbReference>
<evidence type="ECO:0000259" key="2">
    <source>
        <dbReference type="Pfam" id="PF09076"/>
    </source>
</evidence>
<dbReference type="Proteomes" id="UP000578819">
    <property type="component" value="Unassembled WGS sequence"/>
</dbReference>
<dbReference type="SUPFAM" id="SSF49695">
    <property type="entry name" value="gamma-Crystallin-like"/>
    <property type="match status" value="1"/>
</dbReference>
<sequence>MRKRLKQFTLGAAAALALTFALPASPAFAINSVACGNRTDFLKLDISLGGGLGTNRCFANSGAVAVDIGGVYQITSGNNKVTVNYQFGSQYYTSTLEKWQGVGFGSNTVSVYEVRIW</sequence>
<dbReference type="InterPro" id="IPR011024">
    <property type="entry name" value="G_crystallin-like"/>
</dbReference>
<dbReference type="Pfam" id="PF09076">
    <property type="entry name" value="Crystall_2"/>
    <property type="match status" value="1"/>
</dbReference>
<dbReference type="InterPro" id="IPR015161">
    <property type="entry name" value="Sklp_toxin_b/g_crystallin"/>
</dbReference>
<comment type="caution">
    <text evidence="3">The sequence shown here is derived from an EMBL/GenBank/DDBJ whole genome shotgun (WGS) entry which is preliminary data.</text>
</comment>
<protein>
    <recommendedName>
        <fullName evidence="2">Streptomyces killer toxin-like beta/gamma crystallin domain-containing protein</fullName>
    </recommendedName>
</protein>
<organism evidence="3 4">
    <name type="scientific">Micromonospora polyrhachis</name>
    <dbReference type="NCBI Taxonomy" id="1282883"/>
    <lineage>
        <taxon>Bacteria</taxon>
        <taxon>Bacillati</taxon>
        <taxon>Actinomycetota</taxon>
        <taxon>Actinomycetes</taxon>
        <taxon>Micromonosporales</taxon>
        <taxon>Micromonosporaceae</taxon>
        <taxon>Micromonospora</taxon>
    </lineage>
</organism>
<feature type="signal peptide" evidence="1">
    <location>
        <begin position="1"/>
        <end position="29"/>
    </location>
</feature>